<evidence type="ECO:0000313" key="3">
    <source>
        <dbReference type="Proteomes" id="UP001374535"/>
    </source>
</evidence>
<protein>
    <submittedName>
        <fullName evidence="2">Uncharacterized protein</fullName>
    </submittedName>
</protein>
<keyword evidence="3" id="KW-1185">Reference proteome</keyword>
<feature type="transmembrane region" description="Helical" evidence="1">
    <location>
        <begin position="181"/>
        <end position="201"/>
    </location>
</feature>
<evidence type="ECO:0000256" key="1">
    <source>
        <dbReference type="SAM" id="Phobius"/>
    </source>
</evidence>
<organism evidence="2 3">
    <name type="scientific">Vigna mungo</name>
    <name type="common">Black gram</name>
    <name type="synonym">Phaseolus mungo</name>
    <dbReference type="NCBI Taxonomy" id="3915"/>
    <lineage>
        <taxon>Eukaryota</taxon>
        <taxon>Viridiplantae</taxon>
        <taxon>Streptophyta</taxon>
        <taxon>Embryophyta</taxon>
        <taxon>Tracheophyta</taxon>
        <taxon>Spermatophyta</taxon>
        <taxon>Magnoliopsida</taxon>
        <taxon>eudicotyledons</taxon>
        <taxon>Gunneridae</taxon>
        <taxon>Pentapetalae</taxon>
        <taxon>rosids</taxon>
        <taxon>fabids</taxon>
        <taxon>Fabales</taxon>
        <taxon>Fabaceae</taxon>
        <taxon>Papilionoideae</taxon>
        <taxon>50 kb inversion clade</taxon>
        <taxon>NPAAA clade</taxon>
        <taxon>indigoferoid/millettioid clade</taxon>
        <taxon>Phaseoleae</taxon>
        <taxon>Vigna</taxon>
    </lineage>
</organism>
<reference evidence="2 3" key="1">
    <citation type="journal article" date="2023" name="Life. Sci Alliance">
        <title>Evolutionary insights into 3D genome organization and epigenetic landscape of Vigna mungo.</title>
        <authorList>
            <person name="Junaid A."/>
            <person name="Singh B."/>
            <person name="Bhatia S."/>
        </authorList>
    </citation>
    <scope>NUCLEOTIDE SEQUENCE [LARGE SCALE GENOMIC DNA]</scope>
    <source>
        <strain evidence="2">Urdbean</strain>
    </source>
</reference>
<name>A0AAQ3NJS9_VIGMU</name>
<dbReference type="AlphaFoldDB" id="A0AAQ3NJS9"/>
<proteinExistence type="predicted"/>
<evidence type="ECO:0000313" key="2">
    <source>
        <dbReference type="EMBL" id="WVZ10138.1"/>
    </source>
</evidence>
<dbReference type="Proteomes" id="UP001374535">
    <property type="component" value="Chromosome 5"/>
</dbReference>
<gene>
    <name evidence="2" type="ORF">V8G54_014668</name>
</gene>
<keyword evidence="1" id="KW-1133">Transmembrane helix</keyword>
<accession>A0AAQ3NJS9</accession>
<keyword evidence="1" id="KW-0472">Membrane</keyword>
<keyword evidence="1" id="KW-0812">Transmembrane</keyword>
<dbReference type="EMBL" id="CP144696">
    <property type="protein sequence ID" value="WVZ10138.1"/>
    <property type="molecule type" value="Genomic_DNA"/>
</dbReference>
<sequence>MDSRRRQEAPRLLILYKSGKQKSLVSYKVDNNDMGASSQSETEIEGCVSNLQDDDIMLAVEAFRRTRTPSPRLVQCRPSRRRRRDPKLLLLRVHHCHSLGRRAAPYVVLPMVSPSSLPVLAPATARCRASSLVVPLPVSLAPQPSSSSPFLLLVPCLGAPPIVTTPPCDPDAHCCPDIPKAFSLLWFHFCCSLFWFLIFFNKDGNFMVKMRTLWFNFAHGEALQVATRRRVCFGGRGSFEHRRVGDVVPHYWSQLLQSLFGGWLCRKKFDEGKMWFLGVFDFPWLKDGVRCKSEEYFLDFEDNFSSLLEEEEASWKGNSSVDLLKAYGLFESPEEKLEHIAWQPFESDMVEHEAEVVDCIWISLTVRLR</sequence>